<dbReference type="EMBL" id="CP025746">
    <property type="protein sequence ID" value="QAA30948.1"/>
    <property type="molecule type" value="Genomic_DNA"/>
</dbReference>
<name>A0A3R5QRD3_9CLOT</name>
<evidence type="ECO:0000313" key="1">
    <source>
        <dbReference type="EMBL" id="QAA30948.1"/>
    </source>
</evidence>
<dbReference type="KEGG" id="cmah:C1I91_04300"/>
<dbReference type="Proteomes" id="UP000286268">
    <property type="component" value="Chromosome"/>
</dbReference>
<accession>A0A3R5QRD3</accession>
<dbReference type="AlphaFoldDB" id="A0A3R5QRD3"/>
<protein>
    <submittedName>
        <fullName evidence="1">Uncharacterized protein</fullName>
    </submittedName>
</protein>
<evidence type="ECO:0000313" key="2">
    <source>
        <dbReference type="Proteomes" id="UP000286268"/>
    </source>
</evidence>
<gene>
    <name evidence="1" type="ORF">C1I91_04300</name>
</gene>
<reference evidence="1 2" key="1">
    <citation type="submission" date="2018-01" db="EMBL/GenBank/DDBJ databases">
        <title>Genome Sequencing and Assembly of Anaerobacter polyendosporus strain CT4.</title>
        <authorList>
            <person name="Tachaapaikoon C."/>
            <person name="Sutheeworapong S."/>
            <person name="Jenjaroenpun P."/>
            <person name="Wongsurawat T."/>
            <person name="Nookeaw I."/>
            <person name="Cheawchanlertfa P."/>
            <person name="Kosugi A."/>
            <person name="Cheevadhanarak S."/>
            <person name="Ratanakhanokchai K."/>
        </authorList>
    </citation>
    <scope>NUCLEOTIDE SEQUENCE [LARGE SCALE GENOMIC DNA]</scope>
    <source>
        <strain evidence="1 2">CT4</strain>
    </source>
</reference>
<organism evidence="1 2">
    <name type="scientific">Clostridium manihotivorum</name>
    <dbReference type="NCBI Taxonomy" id="2320868"/>
    <lineage>
        <taxon>Bacteria</taxon>
        <taxon>Bacillati</taxon>
        <taxon>Bacillota</taxon>
        <taxon>Clostridia</taxon>
        <taxon>Eubacteriales</taxon>
        <taxon>Clostridiaceae</taxon>
        <taxon>Clostridium</taxon>
    </lineage>
</organism>
<dbReference type="RefSeq" id="WP_128211449.1">
    <property type="nucleotide sequence ID" value="NZ_CP025746.1"/>
</dbReference>
<keyword evidence="2" id="KW-1185">Reference proteome</keyword>
<proteinExistence type="predicted"/>
<sequence>MKIINELIKSIIEDINKNSKSANYDKLLAKKVDLLYGYCDNVQKTSKQLIEKINNLDDCLSSYKEYHIENHSKSSIIVETILQCNISKDIYSIIFQINKACCKINEAKKNNNKDTYYNIMDFKMTKLNRKSFYHVRNKKLYDQLNDFIKLVNDKYIEISKKAYYFNNYINNYIRNERTIIEAMDEISDFDIIGYLKALDGCIIDILDDINSLLKQNSKYINSFKNDFTLNDDKEVVNIINAN</sequence>